<name>A0ABS1WPV3_9FLAO</name>
<dbReference type="InterPro" id="IPR036890">
    <property type="entry name" value="HATPase_C_sf"/>
</dbReference>
<organism evidence="2 3">
    <name type="scientific">Olleya sediminilitoris</name>
    <dbReference type="NCBI Taxonomy" id="2795739"/>
    <lineage>
        <taxon>Bacteria</taxon>
        <taxon>Pseudomonadati</taxon>
        <taxon>Bacteroidota</taxon>
        <taxon>Flavobacteriia</taxon>
        <taxon>Flavobacteriales</taxon>
        <taxon>Flavobacteriaceae</taxon>
    </lineage>
</organism>
<dbReference type="Proteomes" id="UP000605013">
    <property type="component" value="Unassembled WGS sequence"/>
</dbReference>
<dbReference type="SUPFAM" id="SSF55874">
    <property type="entry name" value="ATPase domain of HSP90 chaperone/DNA topoisomerase II/histidine kinase"/>
    <property type="match status" value="1"/>
</dbReference>
<evidence type="ECO:0000313" key="2">
    <source>
        <dbReference type="EMBL" id="MBL7561166.1"/>
    </source>
</evidence>
<gene>
    <name evidence="2" type="ORF">JAO71_15300</name>
</gene>
<sequence>MTKKREFHTNIAGKVRNTKLPKRKALWPLFEAISNSIHAIEEKGNLDSGQIIIDIIRNGKKETYENLKVVDIYPVNSFLIHDNGSGFNDNNLNSFLTAESDYKIEKGAKGIGRFVALKAFNHVNYNSSFQSNGSYLTRSFTFKQIGNGIFDFKEESNSESKSWTKVELNHYREEYQKFCPKPLEDIAEKIVEHFLIYFLQNKCPYITLREQNGQKVLLQDYYKNTFKGSIKESELTINDNTFHLYLLRVFNTRMSHQIHYCANNREVKFELLNKYISDLGRRINDEDGNHFVYHAYLTSTVFDEAVDSERIDFNILEQNEDEEEDDSSEITIKNIRNNAVEEIEKLLEPYLSSVREEKFENYQSHIYSSSPQYKTILKYHPETIKKLPPNLKGNKLDIELFKAQNELESEIKELGEEVLNANEDIQNTEEYQEKYAEYIEKFNDIGKANLAKHIVHRKAVIELLDKFLGIEDNKFQTEETIHNIFFPIRSESDEISYDKQNLWLIDERLSYHNYLSSDKSFKSIKVSDSEDLQRPDLLIFNDSFAFVNDEAPHHSFTIIEFKRPERQGYTTESYKKNPVDQVLQYIRTIRDNKGVDRKGKKIDFINANTPFYAYIVLDFNENLKQVLDDKDFKKTPDSMGYFKFHDKYNAYIEVISYQKLLKDAKMRNRILFEKLGLPTN</sequence>
<dbReference type="RefSeq" id="WP_203001662.1">
    <property type="nucleotide sequence ID" value="NZ_JAEMEF010000018.1"/>
</dbReference>
<reference evidence="2 3" key="1">
    <citation type="submission" date="2020-12" db="EMBL/GenBank/DDBJ databases">
        <title>Olleya sediminilitoris sp. nov., isolated from a tidal flat.</title>
        <authorList>
            <person name="Park S."/>
            <person name="Yoon J.-H."/>
        </authorList>
    </citation>
    <scope>NUCLEOTIDE SEQUENCE [LARGE SCALE GENOMIC DNA]</scope>
    <source>
        <strain evidence="2 3">YSTF-M6</strain>
    </source>
</reference>
<evidence type="ECO:0000313" key="3">
    <source>
        <dbReference type="Proteomes" id="UP000605013"/>
    </source>
</evidence>
<protein>
    <recommendedName>
        <fullName evidence="4">Histidine kinase/DNA gyrase B/HSP90-like ATPase</fullName>
    </recommendedName>
</protein>
<accession>A0ABS1WPV3</accession>
<keyword evidence="1" id="KW-0175">Coiled coil</keyword>
<feature type="coiled-coil region" evidence="1">
    <location>
        <begin position="404"/>
        <end position="431"/>
    </location>
</feature>
<evidence type="ECO:0000256" key="1">
    <source>
        <dbReference type="SAM" id="Coils"/>
    </source>
</evidence>
<evidence type="ECO:0008006" key="4">
    <source>
        <dbReference type="Google" id="ProtNLM"/>
    </source>
</evidence>
<dbReference type="EMBL" id="JAEMEF010000018">
    <property type="protein sequence ID" value="MBL7561166.1"/>
    <property type="molecule type" value="Genomic_DNA"/>
</dbReference>
<proteinExistence type="predicted"/>
<keyword evidence="3" id="KW-1185">Reference proteome</keyword>
<dbReference type="Gene3D" id="3.30.565.10">
    <property type="entry name" value="Histidine kinase-like ATPase, C-terminal domain"/>
    <property type="match status" value="1"/>
</dbReference>
<comment type="caution">
    <text evidence="2">The sequence shown here is derived from an EMBL/GenBank/DDBJ whole genome shotgun (WGS) entry which is preliminary data.</text>
</comment>